<reference evidence="8" key="2">
    <citation type="submission" date="2014-11" db="EMBL/GenBank/DDBJ databases">
        <title>Draft genome sequence of Hydrogenophaga intermedia S1.</title>
        <authorList>
            <person name="Gan H.M."/>
            <person name="Chew T.H."/>
            <person name="Stolz A."/>
        </authorList>
    </citation>
    <scope>NUCLEOTIDE SEQUENCE [LARGE SCALE GENOMIC DNA]</scope>
    <source>
        <strain evidence="8">S1</strain>
    </source>
</reference>
<gene>
    <name evidence="7" type="ORF">BN948_03613</name>
</gene>
<organism evidence="7 8">
    <name type="scientific">Hydrogenophaga intermedia</name>
    <dbReference type="NCBI Taxonomy" id="65786"/>
    <lineage>
        <taxon>Bacteria</taxon>
        <taxon>Pseudomonadati</taxon>
        <taxon>Pseudomonadota</taxon>
        <taxon>Betaproteobacteria</taxon>
        <taxon>Burkholderiales</taxon>
        <taxon>Comamonadaceae</taxon>
        <taxon>Hydrogenophaga</taxon>
    </lineage>
</organism>
<feature type="transmembrane region" description="Helical" evidence="6">
    <location>
        <begin position="87"/>
        <end position="107"/>
    </location>
</feature>
<protein>
    <submittedName>
        <fullName evidence="7">Putative tryptophan-rich sensory protein</fullName>
    </submittedName>
</protein>
<feature type="transmembrane region" description="Helical" evidence="6">
    <location>
        <begin position="138"/>
        <end position="160"/>
    </location>
</feature>
<feature type="transmembrane region" description="Helical" evidence="6">
    <location>
        <begin position="113"/>
        <end position="131"/>
    </location>
</feature>
<dbReference type="PIRSF" id="PIRSF005859">
    <property type="entry name" value="PBR"/>
    <property type="match status" value="1"/>
</dbReference>
<keyword evidence="5 6" id="KW-0472">Membrane</keyword>
<dbReference type="PANTHER" id="PTHR10057">
    <property type="entry name" value="PERIPHERAL-TYPE BENZODIAZEPINE RECEPTOR"/>
    <property type="match status" value="1"/>
</dbReference>
<reference evidence="8" key="1">
    <citation type="submission" date="2014-02" db="EMBL/GenBank/DDBJ databases">
        <authorList>
            <person name="Gan H."/>
        </authorList>
    </citation>
    <scope>NUCLEOTIDE SEQUENCE [LARGE SCALE GENOMIC DNA]</scope>
    <source>
        <strain evidence="8">S1</strain>
    </source>
</reference>
<dbReference type="GO" id="GO:0016020">
    <property type="term" value="C:membrane"/>
    <property type="evidence" value="ECO:0007669"/>
    <property type="project" value="UniProtKB-SubCell"/>
</dbReference>
<dbReference type="Proteomes" id="UP000028878">
    <property type="component" value="Unassembled WGS sequence"/>
</dbReference>
<dbReference type="InterPro" id="IPR004307">
    <property type="entry name" value="TspO_MBR"/>
</dbReference>
<comment type="subcellular location">
    <subcellularLocation>
        <location evidence="1">Membrane</location>
        <topology evidence="1">Multi-pass membrane protein</topology>
    </subcellularLocation>
</comment>
<dbReference type="Gene3D" id="1.20.1260.100">
    <property type="entry name" value="TspO/MBR protein"/>
    <property type="match status" value="1"/>
</dbReference>
<dbReference type="Pfam" id="PF03073">
    <property type="entry name" value="TspO_MBR"/>
    <property type="match status" value="1"/>
</dbReference>
<keyword evidence="4 6" id="KW-1133">Transmembrane helix</keyword>
<dbReference type="RefSeq" id="WP_009517464.1">
    <property type="nucleotide sequence ID" value="NZ_CCAE010000036.1"/>
</dbReference>
<evidence type="ECO:0000313" key="8">
    <source>
        <dbReference type="Proteomes" id="UP000028878"/>
    </source>
</evidence>
<evidence type="ECO:0000256" key="3">
    <source>
        <dbReference type="ARBA" id="ARBA00022692"/>
    </source>
</evidence>
<evidence type="ECO:0000256" key="5">
    <source>
        <dbReference type="ARBA" id="ARBA00023136"/>
    </source>
</evidence>
<evidence type="ECO:0000256" key="1">
    <source>
        <dbReference type="ARBA" id="ARBA00004141"/>
    </source>
</evidence>
<evidence type="ECO:0000313" key="7">
    <source>
        <dbReference type="EMBL" id="CDN89176.1"/>
    </source>
</evidence>
<proteinExistence type="inferred from homology"/>
<keyword evidence="8" id="KW-1185">Reference proteome</keyword>
<sequence length="167" mass="18944">MTRTLFTSPPSPWPSLAFWLLLSFAAAAIGAVASANAPDFYGQLNRPAWAPPAWLFGPVWTVLYVLIALSAWMVWRERRLEQGFAPYALFGAQLAANALWTWLFFAWRQGQWAFVEILVLIALIIATMIQFRRIRPLAAWLLAPYLAWVCFATALTFSVWQRNPGLL</sequence>
<accession>A0A1L1PSZ8</accession>
<dbReference type="EMBL" id="CCAE010000036">
    <property type="protein sequence ID" value="CDN89176.1"/>
    <property type="molecule type" value="Genomic_DNA"/>
</dbReference>
<dbReference type="CDD" id="cd15904">
    <property type="entry name" value="TSPO_MBR"/>
    <property type="match status" value="1"/>
</dbReference>
<evidence type="ECO:0000256" key="6">
    <source>
        <dbReference type="SAM" id="Phobius"/>
    </source>
</evidence>
<dbReference type="FunFam" id="1.20.1260.100:FF:000001">
    <property type="entry name" value="translocator protein 2"/>
    <property type="match status" value="1"/>
</dbReference>
<name>A0A1L1PSZ8_HYDIT</name>
<dbReference type="PANTHER" id="PTHR10057:SF0">
    <property type="entry name" value="TRANSLOCATOR PROTEIN"/>
    <property type="match status" value="1"/>
</dbReference>
<dbReference type="InterPro" id="IPR038330">
    <property type="entry name" value="TspO/MBR-related_sf"/>
</dbReference>
<evidence type="ECO:0000256" key="4">
    <source>
        <dbReference type="ARBA" id="ARBA00022989"/>
    </source>
</evidence>
<keyword evidence="3 6" id="KW-0812">Transmembrane</keyword>
<dbReference type="GO" id="GO:0033013">
    <property type="term" value="P:tetrapyrrole metabolic process"/>
    <property type="evidence" value="ECO:0007669"/>
    <property type="project" value="UniProtKB-ARBA"/>
</dbReference>
<dbReference type="AlphaFoldDB" id="A0A1L1PSZ8"/>
<evidence type="ECO:0000256" key="2">
    <source>
        <dbReference type="ARBA" id="ARBA00007524"/>
    </source>
</evidence>
<feature type="transmembrane region" description="Helical" evidence="6">
    <location>
        <begin position="53"/>
        <end position="75"/>
    </location>
</feature>
<comment type="similarity">
    <text evidence="2">Belongs to the TspO/BZRP family.</text>
</comment>